<accession>A0ABC9F967</accession>
<organism evidence="4 5">
    <name type="scientific">Urochloa decumbens</name>
    <dbReference type="NCBI Taxonomy" id="240449"/>
    <lineage>
        <taxon>Eukaryota</taxon>
        <taxon>Viridiplantae</taxon>
        <taxon>Streptophyta</taxon>
        <taxon>Embryophyta</taxon>
        <taxon>Tracheophyta</taxon>
        <taxon>Spermatophyta</taxon>
        <taxon>Magnoliopsida</taxon>
        <taxon>Liliopsida</taxon>
        <taxon>Poales</taxon>
        <taxon>Poaceae</taxon>
        <taxon>PACMAD clade</taxon>
        <taxon>Panicoideae</taxon>
        <taxon>Panicodae</taxon>
        <taxon>Paniceae</taxon>
        <taxon>Melinidinae</taxon>
        <taxon>Urochloa</taxon>
    </lineage>
</organism>
<keyword evidence="2" id="KW-0812">Transmembrane</keyword>
<evidence type="ECO:0000313" key="4">
    <source>
        <dbReference type="EMBL" id="CAL5070420.1"/>
    </source>
</evidence>
<evidence type="ECO:0000256" key="1">
    <source>
        <dbReference type="SAM" id="MobiDB-lite"/>
    </source>
</evidence>
<keyword evidence="5" id="KW-1185">Reference proteome</keyword>
<evidence type="ECO:0000313" key="3">
    <source>
        <dbReference type="EMBL" id="CAL5029663.1"/>
    </source>
</evidence>
<evidence type="ECO:0000256" key="2">
    <source>
        <dbReference type="SAM" id="Phobius"/>
    </source>
</evidence>
<feature type="transmembrane region" description="Helical" evidence="2">
    <location>
        <begin position="6"/>
        <end position="28"/>
    </location>
</feature>
<sequence length="110" mass="11979">MPVHVALLAVPAVAGGFLNAFKFAFLLWPFNLALPLARHLPRACAALREVASFYDAELRSYHASGARRAVRRPPPPPRSQQYASIGGVRQRTTHGDLVANAMVALVDISY</sequence>
<dbReference type="Proteomes" id="UP001497457">
    <property type="component" value="Chromosome 5rd"/>
</dbReference>
<dbReference type="Proteomes" id="UP001497457">
    <property type="component" value="Chromosome 31b"/>
</dbReference>
<protein>
    <submittedName>
        <fullName evidence="4">Uncharacterized protein</fullName>
    </submittedName>
</protein>
<keyword evidence="2" id="KW-1133">Transmembrane helix</keyword>
<dbReference type="EMBL" id="OZ075141">
    <property type="protein sequence ID" value="CAL5029663.1"/>
    <property type="molecule type" value="Genomic_DNA"/>
</dbReference>
<evidence type="ECO:0000313" key="5">
    <source>
        <dbReference type="Proteomes" id="UP001497457"/>
    </source>
</evidence>
<dbReference type="AlphaFoldDB" id="A0ABC9F967"/>
<keyword evidence="2" id="KW-0472">Membrane</keyword>
<dbReference type="EMBL" id="OZ075115">
    <property type="protein sequence ID" value="CAL5070420.1"/>
    <property type="molecule type" value="Genomic_DNA"/>
</dbReference>
<proteinExistence type="predicted"/>
<reference evidence="4" key="1">
    <citation type="submission" date="2024-10" db="EMBL/GenBank/DDBJ databases">
        <authorList>
            <person name="Ryan C."/>
        </authorList>
    </citation>
    <scope>NUCLEOTIDE SEQUENCE [LARGE SCALE GENOMIC DNA]</scope>
</reference>
<feature type="region of interest" description="Disordered" evidence="1">
    <location>
        <begin position="64"/>
        <end position="89"/>
    </location>
</feature>
<name>A0ABC9F967_9POAL</name>
<gene>
    <name evidence="4" type="ORF">URODEC1_LOCUS102784</name>
    <name evidence="3" type="ORF">URODEC1_LOCUS80501</name>
</gene>